<comment type="function">
    <text evidence="5">Specifically methylates the pseudouridine at position 1915 (m3Psi1915) in 23S rRNA.</text>
</comment>
<comment type="similarity">
    <text evidence="4 5">Belongs to the RNA methyltransferase RlmH family.</text>
</comment>
<comment type="caution">
    <text evidence="6">The sequence shown here is derived from an EMBL/GenBank/DDBJ whole genome shotgun (WGS) entry which is preliminary data.</text>
</comment>
<evidence type="ECO:0000313" key="7">
    <source>
        <dbReference type="Proteomes" id="UP001596303"/>
    </source>
</evidence>
<dbReference type="Pfam" id="PF02590">
    <property type="entry name" value="SPOUT_MTase"/>
    <property type="match status" value="1"/>
</dbReference>
<proteinExistence type="inferred from homology"/>
<name>A0ABW1SCK4_9PROT</name>
<organism evidence="6 7">
    <name type="scientific">Ponticaulis profundi</name>
    <dbReference type="NCBI Taxonomy" id="2665222"/>
    <lineage>
        <taxon>Bacteria</taxon>
        <taxon>Pseudomonadati</taxon>
        <taxon>Pseudomonadota</taxon>
        <taxon>Alphaproteobacteria</taxon>
        <taxon>Hyphomonadales</taxon>
        <taxon>Hyphomonadaceae</taxon>
        <taxon>Ponticaulis</taxon>
    </lineage>
</organism>
<comment type="subunit">
    <text evidence="5">Homodimer.</text>
</comment>
<evidence type="ECO:0000256" key="5">
    <source>
        <dbReference type="HAMAP-Rule" id="MF_00658"/>
    </source>
</evidence>
<comment type="subcellular location">
    <subcellularLocation>
        <location evidence="5">Cytoplasm</location>
    </subcellularLocation>
</comment>
<keyword evidence="2 5" id="KW-0808">Transferase</keyword>
<reference evidence="7" key="1">
    <citation type="journal article" date="2019" name="Int. J. Syst. Evol. Microbiol.">
        <title>The Global Catalogue of Microorganisms (GCM) 10K type strain sequencing project: providing services to taxonomists for standard genome sequencing and annotation.</title>
        <authorList>
            <consortium name="The Broad Institute Genomics Platform"/>
            <consortium name="The Broad Institute Genome Sequencing Center for Infectious Disease"/>
            <person name="Wu L."/>
            <person name="Ma J."/>
        </authorList>
    </citation>
    <scope>NUCLEOTIDE SEQUENCE [LARGE SCALE GENOMIC DNA]</scope>
    <source>
        <strain evidence="7">CGMCC-1.15741</strain>
    </source>
</reference>
<dbReference type="InterPro" id="IPR029028">
    <property type="entry name" value="Alpha/beta_knot_MTases"/>
</dbReference>
<dbReference type="RefSeq" id="WP_377380376.1">
    <property type="nucleotide sequence ID" value="NZ_JBHSSW010000028.1"/>
</dbReference>
<evidence type="ECO:0000256" key="4">
    <source>
        <dbReference type="ARBA" id="ARBA00038303"/>
    </source>
</evidence>
<feature type="binding site" evidence="5">
    <location>
        <position position="102"/>
    </location>
    <ligand>
        <name>S-adenosyl-L-methionine</name>
        <dbReference type="ChEBI" id="CHEBI:59789"/>
    </ligand>
</feature>
<comment type="catalytic activity">
    <reaction evidence="5">
        <text>pseudouridine(1915) in 23S rRNA + S-adenosyl-L-methionine = N(3)-methylpseudouridine(1915) in 23S rRNA + S-adenosyl-L-homocysteine + H(+)</text>
        <dbReference type="Rhea" id="RHEA:42752"/>
        <dbReference type="Rhea" id="RHEA-COMP:10221"/>
        <dbReference type="Rhea" id="RHEA-COMP:10222"/>
        <dbReference type="ChEBI" id="CHEBI:15378"/>
        <dbReference type="ChEBI" id="CHEBI:57856"/>
        <dbReference type="ChEBI" id="CHEBI:59789"/>
        <dbReference type="ChEBI" id="CHEBI:65314"/>
        <dbReference type="ChEBI" id="CHEBI:74486"/>
        <dbReference type="EC" id="2.1.1.177"/>
    </reaction>
</comment>
<accession>A0ABW1SCK4</accession>
<dbReference type="PANTHER" id="PTHR33603">
    <property type="entry name" value="METHYLTRANSFERASE"/>
    <property type="match status" value="1"/>
</dbReference>
<dbReference type="EC" id="2.1.1.177" evidence="5"/>
<protein>
    <recommendedName>
        <fullName evidence="5">Ribosomal RNA large subunit methyltransferase H</fullName>
        <ecNumber evidence="5">2.1.1.177</ecNumber>
    </recommendedName>
    <alternativeName>
        <fullName evidence="5">23S rRNA (pseudouridine1915-N3)-methyltransferase</fullName>
    </alternativeName>
    <alternativeName>
        <fullName evidence="5">23S rRNA m3Psi1915 methyltransferase</fullName>
    </alternativeName>
    <alternativeName>
        <fullName evidence="5">rRNA (pseudouridine-N3-)-methyltransferase RlmH</fullName>
    </alternativeName>
</protein>
<evidence type="ECO:0000313" key="6">
    <source>
        <dbReference type="EMBL" id="MFC6199375.1"/>
    </source>
</evidence>
<sequence>MKISLIGVGKIKRGPERAMVDDYMSRAKKLAKPLGFRDIQEIEVDAGPDQAGEGQKLLAKVPDGAKFVLFDETGESTTSRALARKVGKLRDDGCPELCFVIGGADGFTDEIKAQAADKICLGKLTWPHKLVRVMASEQIYRSLSLLAGTPYHRD</sequence>
<dbReference type="InterPro" id="IPR003742">
    <property type="entry name" value="RlmH-like"/>
</dbReference>
<evidence type="ECO:0000256" key="2">
    <source>
        <dbReference type="ARBA" id="ARBA00022679"/>
    </source>
</evidence>
<dbReference type="Proteomes" id="UP001596303">
    <property type="component" value="Unassembled WGS sequence"/>
</dbReference>
<dbReference type="InterPro" id="IPR029026">
    <property type="entry name" value="tRNA_m1G_MTases_N"/>
</dbReference>
<dbReference type="PIRSF" id="PIRSF004505">
    <property type="entry name" value="MT_bac"/>
    <property type="match status" value="1"/>
</dbReference>
<keyword evidence="1 5" id="KW-0489">Methyltransferase</keyword>
<gene>
    <name evidence="5" type="primary">rlmH</name>
    <name evidence="6" type="ORF">ACFQDM_14910</name>
</gene>
<evidence type="ECO:0000256" key="3">
    <source>
        <dbReference type="ARBA" id="ARBA00022691"/>
    </source>
</evidence>
<evidence type="ECO:0000256" key="1">
    <source>
        <dbReference type="ARBA" id="ARBA00022603"/>
    </source>
</evidence>
<feature type="binding site" evidence="5">
    <location>
        <begin position="121"/>
        <end position="126"/>
    </location>
    <ligand>
        <name>S-adenosyl-L-methionine</name>
        <dbReference type="ChEBI" id="CHEBI:59789"/>
    </ligand>
</feature>
<dbReference type="CDD" id="cd18081">
    <property type="entry name" value="RlmH-like"/>
    <property type="match status" value="1"/>
</dbReference>
<keyword evidence="5" id="KW-0963">Cytoplasm</keyword>
<dbReference type="EMBL" id="JBHSSW010000028">
    <property type="protein sequence ID" value="MFC6199375.1"/>
    <property type="molecule type" value="Genomic_DNA"/>
</dbReference>
<keyword evidence="3 5" id="KW-0949">S-adenosyl-L-methionine</keyword>
<dbReference type="PANTHER" id="PTHR33603:SF1">
    <property type="entry name" value="RIBOSOMAL RNA LARGE SUBUNIT METHYLTRANSFERASE H"/>
    <property type="match status" value="1"/>
</dbReference>
<dbReference type="HAMAP" id="MF_00658">
    <property type="entry name" value="23SrRNA_methyltr_H"/>
    <property type="match status" value="1"/>
</dbReference>
<dbReference type="SUPFAM" id="SSF75217">
    <property type="entry name" value="alpha/beta knot"/>
    <property type="match status" value="1"/>
</dbReference>
<dbReference type="Gene3D" id="3.40.1280.10">
    <property type="match status" value="1"/>
</dbReference>
<comment type="caution">
    <text evidence="5">Lacks conserved residue(s) required for the propagation of feature annotation.</text>
</comment>
<keyword evidence="7" id="KW-1185">Reference proteome</keyword>
<keyword evidence="5" id="KW-0698">rRNA processing</keyword>